<dbReference type="InterPro" id="IPR043502">
    <property type="entry name" value="DNA/RNA_pol_sf"/>
</dbReference>
<dbReference type="InterPro" id="IPR050951">
    <property type="entry name" value="Retrovirus_Pol_polyprotein"/>
</dbReference>
<dbReference type="SUPFAM" id="SSF56672">
    <property type="entry name" value="DNA/RNA polymerases"/>
    <property type="match status" value="1"/>
</dbReference>
<organism evidence="3 4">
    <name type="scientific">Prunus dulcis</name>
    <name type="common">Almond</name>
    <name type="synonym">Amygdalus dulcis</name>
    <dbReference type="NCBI Taxonomy" id="3755"/>
    <lineage>
        <taxon>Eukaryota</taxon>
        <taxon>Viridiplantae</taxon>
        <taxon>Streptophyta</taxon>
        <taxon>Embryophyta</taxon>
        <taxon>Tracheophyta</taxon>
        <taxon>Spermatophyta</taxon>
        <taxon>Magnoliopsida</taxon>
        <taxon>eudicotyledons</taxon>
        <taxon>Gunneridae</taxon>
        <taxon>Pentapetalae</taxon>
        <taxon>rosids</taxon>
        <taxon>fabids</taxon>
        <taxon>Rosales</taxon>
        <taxon>Rosaceae</taxon>
        <taxon>Amygdaloideae</taxon>
        <taxon>Amygdaleae</taxon>
        <taxon>Prunus</taxon>
    </lineage>
</organism>
<evidence type="ECO:0000256" key="1">
    <source>
        <dbReference type="ARBA" id="ARBA00023268"/>
    </source>
</evidence>
<dbReference type="Proteomes" id="UP001054821">
    <property type="component" value="Chromosome 3"/>
</dbReference>
<protein>
    <recommendedName>
        <fullName evidence="2">Reverse transcriptase/retrotransposon-derived protein RNase H-like domain-containing protein</fullName>
    </recommendedName>
</protein>
<evidence type="ECO:0000313" key="4">
    <source>
        <dbReference type="Proteomes" id="UP001054821"/>
    </source>
</evidence>
<dbReference type="EMBL" id="JAJFAZ020000003">
    <property type="protein sequence ID" value="KAI5338801.1"/>
    <property type="molecule type" value="Genomic_DNA"/>
</dbReference>
<dbReference type="AlphaFoldDB" id="A0AAD4W927"/>
<dbReference type="CDD" id="cd09274">
    <property type="entry name" value="RNase_HI_RT_Ty3"/>
    <property type="match status" value="1"/>
</dbReference>
<comment type="caution">
    <text evidence="3">The sequence shown here is derived from an EMBL/GenBank/DDBJ whole genome shotgun (WGS) entry which is preliminary data.</text>
</comment>
<keyword evidence="4" id="KW-1185">Reference proteome</keyword>
<dbReference type="Gene3D" id="3.30.70.270">
    <property type="match status" value="1"/>
</dbReference>
<reference evidence="3 4" key="1">
    <citation type="journal article" date="2022" name="G3 (Bethesda)">
        <title>Whole-genome sequence and methylome profiling of the almond [Prunus dulcis (Mill.) D.A. Webb] cultivar 'Nonpareil'.</title>
        <authorList>
            <person name="D'Amico-Willman K.M."/>
            <person name="Ouma W.Z."/>
            <person name="Meulia T."/>
            <person name="Sideli G.M."/>
            <person name="Gradziel T.M."/>
            <person name="Fresnedo-Ramirez J."/>
        </authorList>
    </citation>
    <scope>NUCLEOTIDE SEQUENCE [LARGE SCALE GENOMIC DNA]</scope>
    <source>
        <strain evidence="3">Clone GOH B32 T37-40</strain>
    </source>
</reference>
<evidence type="ECO:0000259" key="2">
    <source>
        <dbReference type="Pfam" id="PF17919"/>
    </source>
</evidence>
<accession>A0AAD4W927</accession>
<sequence>MNKVLYIFIDDFIIVCLDDILIFSVTWEDHLHHIAQVLKVLGTNLLQLNAPLHSLTKANQKFEWSRNHEESFQLLKRKITKVLILALLNLQTPFEAEADASNYVMGAVLFQDGKPIAYRFEMLSALVLNYSTYGKELYAMHQAVKHWKAYLLGKKDFHSDHRPLQFLTTHSKLQQACHMKWMSYLQQFNIVTKYKNGVTNKLADMLSRPPKPISSALLVDMLIQPIVPSEYAKRYDTDTDFNLTYAKLQQGKTSEFQLKDGLMYKRTQLCILEYGNRL</sequence>
<dbReference type="Pfam" id="PF17919">
    <property type="entry name" value="RT_RNaseH_2"/>
    <property type="match status" value="1"/>
</dbReference>
<dbReference type="GO" id="GO:0003824">
    <property type="term" value="F:catalytic activity"/>
    <property type="evidence" value="ECO:0007669"/>
    <property type="project" value="UniProtKB-KW"/>
</dbReference>
<dbReference type="InterPro" id="IPR043128">
    <property type="entry name" value="Rev_trsase/Diguanyl_cyclase"/>
</dbReference>
<keyword evidence="1" id="KW-0511">Multifunctional enzyme</keyword>
<feature type="domain" description="Reverse transcriptase/retrotransposon-derived protein RNase H-like" evidence="2">
    <location>
        <begin position="64"/>
        <end position="155"/>
    </location>
</feature>
<proteinExistence type="predicted"/>
<name>A0AAD4W927_PRUDU</name>
<evidence type="ECO:0000313" key="3">
    <source>
        <dbReference type="EMBL" id="KAI5338801.1"/>
    </source>
</evidence>
<dbReference type="InterPro" id="IPR041577">
    <property type="entry name" value="RT_RNaseH_2"/>
</dbReference>
<dbReference type="PANTHER" id="PTHR37984">
    <property type="entry name" value="PROTEIN CBG26694"/>
    <property type="match status" value="1"/>
</dbReference>
<gene>
    <name evidence="3" type="ORF">L3X38_018073</name>
</gene>
<dbReference type="PANTHER" id="PTHR37984:SF5">
    <property type="entry name" value="PROTEIN NYNRIN-LIKE"/>
    <property type="match status" value="1"/>
</dbReference>